<keyword evidence="2" id="KW-1185">Reference proteome</keyword>
<dbReference type="PaxDb" id="67767-A0A0J7K2S6"/>
<dbReference type="OrthoDB" id="6763218at2759"/>
<evidence type="ECO:0000313" key="1">
    <source>
        <dbReference type="EMBL" id="KMQ84738.1"/>
    </source>
</evidence>
<gene>
    <name evidence="1" type="ORF">RF55_17216</name>
</gene>
<reference evidence="1 2" key="1">
    <citation type="submission" date="2015-04" db="EMBL/GenBank/DDBJ databases">
        <title>Lasius niger genome sequencing.</title>
        <authorList>
            <person name="Konorov E.A."/>
            <person name="Nikitin M.A."/>
            <person name="Kirill M.V."/>
            <person name="Chang P."/>
        </authorList>
    </citation>
    <scope>NUCLEOTIDE SEQUENCE [LARGE SCALE GENOMIC DNA]</scope>
    <source>
        <tissue evidence="1">Whole</tissue>
    </source>
</reference>
<dbReference type="EMBL" id="LBMM01015612">
    <property type="protein sequence ID" value="KMQ84738.1"/>
    <property type="molecule type" value="Genomic_DNA"/>
</dbReference>
<feature type="non-terminal residue" evidence="1">
    <location>
        <position position="99"/>
    </location>
</feature>
<accession>A0A0J7K2S6</accession>
<protein>
    <submittedName>
        <fullName evidence="1">Uncharacterized protein</fullName>
    </submittedName>
</protein>
<dbReference type="AlphaFoldDB" id="A0A0J7K2S6"/>
<dbReference type="Proteomes" id="UP000036403">
    <property type="component" value="Unassembled WGS sequence"/>
</dbReference>
<evidence type="ECO:0000313" key="2">
    <source>
        <dbReference type="Proteomes" id="UP000036403"/>
    </source>
</evidence>
<sequence length="99" mass="11771">MEGATAELARRMLERARQENRLKIRVEIEHLARRNAMWNRLNANQVPDFPRLEFNYLKDLVMGIYQLSLAPSYIQDKVARDGTEILKLDEHRYEPGFIR</sequence>
<comment type="caution">
    <text evidence="1">The sequence shown here is derived from an EMBL/GenBank/DDBJ whole genome shotgun (WGS) entry which is preliminary data.</text>
</comment>
<organism evidence="1 2">
    <name type="scientific">Lasius niger</name>
    <name type="common">Black garden ant</name>
    <dbReference type="NCBI Taxonomy" id="67767"/>
    <lineage>
        <taxon>Eukaryota</taxon>
        <taxon>Metazoa</taxon>
        <taxon>Ecdysozoa</taxon>
        <taxon>Arthropoda</taxon>
        <taxon>Hexapoda</taxon>
        <taxon>Insecta</taxon>
        <taxon>Pterygota</taxon>
        <taxon>Neoptera</taxon>
        <taxon>Endopterygota</taxon>
        <taxon>Hymenoptera</taxon>
        <taxon>Apocrita</taxon>
        <taxon>Aculeata</taxon>
        <taxon>Formicoidea</taxon>
        <taxon>Formicidae</taxon>
        <taxon>Formicinae</taxon>
        <taxon>Lasius</taxon>
        <taxon>Lasius</taxon>
    </lineage>
</organism>
<proteinExistence type="predicted"/>
<name>A0A0J7K2S6_LASNI</name>